<accession>A0A8D5U7X0</accession>
<protein>
    <submittedName>
        <fullName evidence="2">Uncharacterized protein</fullName>
    </submittedName>
</protein>
<organism evidence="2 3">
    <name type="scientific">Stygiolobus caldivivus</name>
    <dbReference type="NCBI Taxonomy" id="2824673"/>
    <lineage>
        <taxon>Archaea</taxon>
        <taxon>Thermoproteota</taxon>
        <taxon>Thermoprotei</taxon>
        <taxon>Sulfolobales</taxon>
        <taxon>Sulfolobaceae</taxon>
        <taxon>Stygiolobus</taxon>
    </lineage>
</organism>
<dbReference type="Proteomes" id="UP000825123">
    <property type="component" value="Chromosome"/>
</dbReference>
<dbReference type="EMBL" id="AP024597">
    <property type="protein sequence ID" value="BCU70685.1"/>
    <property type="molecule type" value="Genomic_DNA"/>
</dbReference>
<keyword evidence="1" id="KW-0812">Transmembrane</keyword>
<name>A0A8D5U7X0_9CREN</name>
<sequence length="189" mass="21545">MLTIMTQRLTILCLLVFILLSFTMINVFSYETSCTYSTSFPSIEIKIIILQEYSSKRLNISYNVNNFEIEFNITHNTSRLIEKMPKNLYYFLDQNTNYTEISIPFDSLIPYFSNNTSLSIVAYDLTQNLTIVIQAVQEIPNITQSTTLEPSPTTSVTKPGLILSGVTAFLIVSIISISVFIILRLLKRN</sequence>
<dbReference type="KEGG" id="csty:KN1_19820"/>
<gene>
    <name evidence="2" type="ORF">KN1_19820</name>
</gene>
<dbReference type="AlphaFoldDB" id="A0A8D5U7X0"/>
<evidence type="ECO:0000313" key="3">
    <source>
        <dbReference type="Proteomes" id="UP000825123"/>
    </source>
</evidence>
<keyword evidence="1" id="KW-1133">Transmembrane helix</keyword>
<keyword evidence="1" id="KW-0472">Membrane</keyword>
<feature type="transmembrane region" description="Helical" evidence="1">
    <location>
        <begin position="161"/>
        <end position="186"/>
    </location>
</feature>
<evidence type="ECO:0000256" key="1">
    <source>
        <dbReference type="SAM" id="Phobius"/>
    </source>
</evidence>
<evidence type="ECO:0000313" key="2">
    <source>
        <dbReference type="EMBL" id="BCU70685.1"/>
    </source>
</evidence>
<keyword evidence="3" id="KW-1185">Reference proteome</keyword>
<reference evidence="2 3" key="1">
    <citation type="submission" date="2021-04" db="EMBL/GenBank/DDBJ databases">
        <title>Complete genome sequence of Stygiolobus sp. KN-1.</title>
        <authorList>
            <person name="Nakamura K."/>
            <person name="Sakai H."/>
            <person name="Kurosawa N."/>
        </authorList>
    </citation>
    <scope>NUCLEOTIDE SEQUENCE [LARGE SCALE GENOMIC DNA]</scope>
    <source>
        <strain evidence="2 3">KN-1</strain>
    </source>
</reference>
<proteinExistence type="predicted"/>